<dbReference type="EMBL" id="JNHN01000105">
    <property type="protein sequence ID" value="KDS56274.1"/>
    <property type="molecule type" value="Genomic_DNA"/>
</dbReference>
<evidence type="ECO:0000313" key="3">
    <source>
        <dbReference type="Proteomes" id="UP000028013"/>
    </source>
</evidence>
<dbReference type="AlphaFoldDB" id="A0A078S3D0"/>
<comment type="caution">
    <text evidence="1">The sequence shown here is derived from an EMBL/GenBank/DDBJ whole genome shotgun (WGS) entry which is preliminary data.</text>
</comment>
<evidence type="ECO:0000313" key="2">
    <source>
        <dbReference type="EMBL" id="KDS56274.1"/>
    </source>
</evidence>
<dbReference type="PATRIC" id="fig|1339349.3.peg.1010"/>
<proteinExistence type="predicted"/>
<organism evidence="1 3">
    <name type="scientific">Bacteroides uniformis str. 3978 T3 ii</name>
    <dbReference type="NCBI Taxonomy" id="1339349"/>
    <lineage>
        <taxon>Bacteria</taxon>
        <taxon>Pseudomonadati</taxon>
        <taxon>Bacteroidota</taxon>
        <taxon>Bacteroidia</taxon>
        <taxon>Bacteroidales</taxon>
        <taxon>Bacteroidaceae</taxon>
        <taxon>Bacteroides</taxon>
    </lineage>
</organism>
<sequence length="56" mass="6476">MPYNNKSRRKCDGFFPVSVIRFMTAFHSASVSRVDMVFVRALPFTVFGRPPLFLFS</sequence>
<name>A0A078S3D0_BACUN</name>
<reference evidence="1 3" key="1">
    <citation type="submission" date="2014-04" db="EMBL/GenBank/DDBJ databases">
        <authorList>
            <person name="Sears C."/>
            <person name="Carroll K."/>
            <person name="Sack B.R."/>
            <person name="Qadri F."/>
            <person name="Myers L.L."/>
            <person name="Chung G.-T."/>
            <person name="Escheverria P."/>
            <person name="Fraser C.M."/>
            <person name="Sadzewicz L."/>
            <person name="Shefchek K.A."/>
            <person name="Tallon L."/>
            <person name="Das S.P."/>
            <person name="Daugherty S."/>
            <person name="Mongodin E.F."/>
        </authorList>
    </citation>
    <scope>NUCLEOTIDE SEQUENCE [LARGE SCALE GENOMIC DNA]</scope>
    <source>
        <strain evidence="1 3">3978 T3 ii</strain>
    </source>
</reference>
<protein>
    <submittedName>
        <fullName evidence="1">Uncharacterized protein</fullName>
    </submittedName>
</protein>
<dbReference type="EMBL" id="JNHN01000118">
    <property type="protein sequence ID" value="KDS55057.1"/>
    <property type="molecule type" value="Genomic_DNA"/>
</dbReference>
<gene>
    <name evidence="2" type="ORF">M094_4131</name>
    <name evidence="1" type="ORF">M094_4222</name>
</gene>
<accession>A0A078S3D0</accession>
<dbReference type="Proteomes" id="UP000028013">
    <property type="component" value="Unassembled WGS sequence"/>
</dbReference>
<evidence type="ECO:0000313" key="1">
    <source>
        <dbReference type="EMBL" id="KDS55057.1"/>
    </source>
</evidence>